<sequence>MATRTLSGLCSSTAHTDLVDKHGVTHEMLVRENGKQGMVEMLKEWLAYKNGDLGEHEGDVGSWGGTERRTTSTGVLNCLEYTVRKRLHVKRSIDHALNSRDTRTQIAIHICEYTFYPTSASRPDFYTNDKPSSRQLSLPHIYDGLQMPSIFWRP</sequence>
<evidence type="ECO:0000313" key="2">
    <source>
        <dbReference type="Proteomes" id="UP000054166"/>
    </source>
</evidence>
<accession>A0A0C3F402</accession>
<keyword evidence="2" id="KW-1185">Reference proteome</keyword>
<dbReference type="Proteomes" id="UP000054166">
    <property type="component" value="Unassembled WGS sequence"/>
</dbReference>
<dbReference type="HOGENOM" id="CLU_1704927_0_0_1"/>
<evidence type="ECO:0000313" key="1">
    <source>
        <dbReference type="EMBL" id="KIM74769.1"/>
    </source>
</evidence>
<organism evidence="1 2">
    <name type="scientific">Piloderma croceum (strain F 1598)</name>
    <dbReference type="NCBI Taxonomy" id="765440"/>
    <lineage>
        <taxon>Eukaryota</taxon>
        <taxon>Fungi</taxon>
        <taxon>Dikarya</taxon>
        <taxon>Basidiomycota</taxon>
        <taxon>Agaricomycotina</taxon>
        <taxon>Agaricomycetes</taxon>
        <taxon>Agaricomycetidae</taxon>
        <taxon>Atheliales</taxon>
        <taxon>Atheliaceae</taxon>
        <taxon>Piloderma</taxon>
    </lineage>
</organism>
<dbReference type="EMBL" id="KN833056">
    <property type="protein sequence ID" value="KIM74769.1"/>
    <property type="molecule type" value="Genomic_DNA"/>
</dbReference>
<dbReference type="AlphaFoldDB" id="A0A0C3F402"/>
<dbReference type="STRING" id="765440.A0A0C3F402"/>
<name>A0A0C3F402_PILCF</name>
<gene>
    <name evidence="1" type="ORF">PILCRDRAFT_14205</name>
</gene>
<protein>
    <submittedName>
        <fullName evidence="1">Uncharacterized protein</fullName>
    </submittedName>
</protein>
<proteinExistence type="predicted"/>
<dbReference type="OrthoDB" id="194358at2759"/>
<reference evidence="1 2" key="1">
    <citation type="submission" date="2014-04" db="EMBL/GenBank/DDBJ databases">
        <authorList>
            <consortium name="DOE Joint Genome Institute"/>
            <person name="Kuo A."/>
            <person name="Tarkka M."/>
            <person name="Buscot F."/>
            <person name="Kohler A."/>
            <person name="Nagy L.G."/>
            <person name="Floudas D."/>
            <person name="Copeland A."/>
            <person name="Barry K.W."/>
            <person name="Cichocki N."/>
            <person name="Veneault-Fourrey C."/>
            <person name="LaButti K."/>
            <person name="Lindquist E.A."/>
            <person name="Lipzen A."/>
            <person name="Lundell T."/>
            <person name="Morin E."/>
            <person name="Murat C."/>
            <person name="Sun H."/>
            <person name="Tunlid A."/>
            <person name="Henrissat B."/>
            <person name="Grigoriev I.V."/>
            <person name="Hibbett D.S."/>
            <person name="Martin F."/>
            <person name="Nordberg H.P."/>
            <person name="Cantor M.N."/>
            <person name="Hua S.X."/>
        </authorList>
    </citation>
    <scope>NUCLEOTIDE SEQUENCE [LARGE SCALE GENOMIC DNA]</scope>
    <source>
        <strain evidence="1 2">F 1598</strain>
    </source>
</reference>
<dbReference type="InParanoid" id="A0A0C3F402"/>
<reference evidence="2" key="2">
    <citation type="submission" date="2015-01" db="EMBL/GenBank/DDBJ databases">
        <title>Evolutionary Origins and Diversification of the Mycorrhizal Mutualists.</title>
        <authorList>
            <consortium name="DOE Joint Genome Institute"/>
            <consortium name="Mycorrhizal Genomics Consortium"/>
            <person name="Kohler A."/>
            <person name="Kuo A."/>
            <person name="Nagy L.G."/>
            <person name="Floudas D."/>
            <person name="Copeland A."/>
            <person name="Barry K.W."/>
            <person name="Cichocki N."/>
            <person name="Veneault-Fourrey C."/>
            <person name="LaButti K."/>
            <person name="Lindquist E.A."/>
            <person name="Lipzen A."/>
            <person name="Lundell T."/>
            <person name="Morin E."/>
            <person name="Murat C."/>
            <person name="Riley R."/>
            <person name="Ohm R."/>
            <person name="Sun H."/>
            <person name="Tunlid A."/>
            <person name="Henrissat B."/>
            <person name="Grigoriev I.V."/>
            <person name="Hibbett D.S."/>
            <person name="Martin F."/>
        </authorList>
    </citation>
    <scope>NUCLEOTIDE SEQUENCE [LARGE SCALE GENOMIC DNA]</scope>
    <source>
        <strain evidence="2">F 1598</strain>
    </source>
</reference>